<dbReference type="RefSeq" id="WP_144686589.1">
    <property type="nucleotide sequence ID" value="NZ_VLLC01000040.1"/>
</dbReference>
<accession>A0A562R6X6</accession>
<evidence type="ECO:0000256" key="1">
    <source>
        <dbReference type="SAM" id="Phobius"/>
    </source>
</evidence>
<evidence type="ECO:0000313" key="3">
    <source>
        <dbReference type="Proteomes" id="UP000318307"/>
    </source>
</evidence>
<organism evidence="2 3">
    <name type="scientific">Desulfobotulus alkaliphilus</name>
    <dbReference type="NCBI Taxonomy" id="622671"/>
    <lineage>
        <taxon>Bacteria</taxon>
        <taxon>Pseudomonadati</taxon>
        <taxon>Thermodesulfobacteriota</taxon>
        <taxon>Desulfobacteria</taxon>
        <taxon>Desulfobacterales</taxon>
        <taxon>Desulfobacteraceae</taxon>
        <taxon>Desulfobotulus</taxon>
    </lineage>
</organism>
<keyword evidence="1" id="KW-1133">Transmembrane helix</keyword>
<protein>
    <submittedName>
        <fullName evidence="2">Uncharacterized protein</fullName>
    </submittedName>
</protein>
<comment type="caution">
    <text evidence="2">The sequence shown here is derived from an EMBL/GenBank/DDBJ whole genome shotgun (WGS) entry which is preliminary data.</text>
</comment>
<proteinExistence type="predicted"/>
<dbReference type="Proteomes" id="UP000318307">
    <property type="component" value="Unassembled WGS sequence"/>
</dbReference>
<sequence length="61" mass="6839">MHLLIFIVLLFFLIGALEEVGFFDLLAALIHLSFCLMFLMIGLGFAGLLVFGFVEIFKSIL</sequence>
<feature type="transmembrane region" description="Helical" evidence="1">
    <location>
        <begin position="28"/>
        <end position="54"/>
    </location>
</feature>
<evidence type="ECO:0000313" key="2">
    <source>
        <dbReference type="EMBL" id="TWI64795.1"/>
    </source>
</evidence>
<reference evidence="2 3" key="1">
    <citation type="submission" date="2019-07" db="EMBL/GenBank/DDBJ databases">
        <title>Genome sequencing of 100 strains of the haloalkaliphilic chemolithoautotrophic sulfur-oxidizing bacterium Thioalkalivibrio.</title>
        <authorList>
            <person name="Muyzer G."/>
        </authorList>
    </citation>
    <scope>NUCLEOTIDE SEQUENCE [LARGE SCALE GENOMIC DNA]</scope>
    <source>
        <strain evidence="2 3">ASO4-4</strain>
    </source>
</reference>
<keyword evidence="1" id="KW-0812">Transmembrane</keyword>
<gene>
    <name evidence="2" type="ORF">LZ24_03102</name>
</gene>
<keyword evidence="1" id="KW-0472">Membrane</keyword>
<name>A0A562R6X6_9BACT</name>
<dbReference type="AlphaFoldDB" id="A0A562R6X6"/>
<dbReference type="EMBL" id="VLLC01000040">
    <property type="protein sequence ID" value="TWI64795.1"/>
    <property type="molecule type" value="Genomic_DNA"/>
</dbReference>
<keyword evidence="3" id="KW-1185">Reference proteome</keyword>